<feature type="transmembrane region" description="Helical" evidence="1">
    <location>
        <begin position="25"/>
        <end position="46"/>
    </location>
</feature>
<evidence type="ECO:0000313" key="3">
    <source>
        <dbReference type="EMBL" id="QGS11008.1"/>
    </source>
</evidence>
<dbReference type="Pfam" id="PF03703">
    <property type="entry name" value="bPH_2"/>
    <property type="match status" value="1"/>
</dbReference>
<dbReference type="PANTHER" id="PTHR37938">
    <property type="entry name" value="BLL0215 PROTEIN"/>
    <property type="match status" value="1"/>
</dbReference>
<reference evidence="3 4" key="1">
    <citation type="submission" date="2019-11" db="EMBL/GenBank/DDBJ databases">
        <title>FDA dAtabase for Regulatory Grade micrObial Sequences (FDA-ARGOS): Supporting development and validation of Infectious Disease Dx tests.</title>
        <authorList>
            <person name="Stonesifer R."/>
            <person name="Tallon L."/>
            <person name="Sadzewicz L."/>
            <person name="Vavikolanu K."/>
            <person name="Mehta A."/>
            <person name="Aluvathingal J."/>
            <person name="Nadendla S."/>
            <person name="Myers T."/>
            <person name="Yan Y."/>
            <person name="Sichtig H."/>
        </authorList>
    </citation>
    <scope>NUCLEOTIDE SEQUENCE [LARGE SCALE GENOMIC DNA]</scope>
    <source>
        <strain evidence="3 4">FDAARGOS_732</strain>
    </source>
</reference>
<evidence type="ECO:0000259" key="2">
    <source>
        <dbReference type="Pfam" id="PF03703"/>
    </source>
</evidence>
<dbReference type="InterPro" id="IPR005182">
    <property type="entry name" value="YdbS-like_PH"/>
</dbReference>
<keyword evidence="1" id="KW-1133">Transmembrane helix</keyword>
<dbReference type="PANTHER" id="PTHR37938:SF1">
    <property type="entry name" value="BLL0215 PROTEIN"/>
    <property type="match status" value="1"/>
</dbReference>
<sequence>MSLSKKLLSQDEVVVRHMHTHIKTLLPAINIESILVIAAAVGSFFVPENARYWALATIWIAVLVLSIPLIVIPWIKWSSTTYTVTTKRVITRTGIFTRTGHDLPLSRISDIQIEKNFDDRFFGCGTLALQTSADDPLLLHDVPKVEMVQVEISNLLFNDIQGAIDADPTS</sequence>
<evidence type="ECO:0000313" key="4">
    <source>
        <dbReference type="Proteomes" id="UP000424490"/>
    </source>
</evidence>
<dbReference type="AlphaFoldDB" id="A0A857AA00"/>
<accession>A0A857AA00</accession>
<keyword evidence="1" id="KW-0812">Transmembrane</keyword>
<organism evidence="3 4">
    <name type="scientific">Schaalia odontolytica</name>
    <dbReference type="NCBI Taxonomy" id="1660"/>
    <lineage>
        <taxon>Bacteria</taxon>
        <taxon>Bacillati</taxon>
        <taxon>Actinomycetota</taxon>
        <taxon>Actinomycetes</taxon>
        <taxon>Actinomycetales</taxon>
        <taxon>Actinomycetaceae</taxon>
        <taxon>Schaalia</taxon>
    </lineage>
</organism>
<dbReference type="Proteomes" id="UP000424490">
    <property type="component" value="Chromosome"/>
</dbReference>
<protein>
    <submittedName>
        <fullName evidence="3">PH domain-containing protein</fullName>
    </submittedName>
</protein>
<dbReference type="RefSeq" id="WP_003796671.1">
    <property type="nucleotide sequence ID" value="NZ_CP046315.1"/>
</dbReference>
<dbReference type="EMBL" id="CP046315">
    <property type="protein sequence ID" value="QGS11008.1"/>
    <property type="molecule type" value="Genomic_DNA"/>
</dbReference>
<gene>
    <name evidence="3" type="ORF">FOC40_06040</name>
</gene>
<evidence type="ECO:0000256" key="1">
    <source>
        <dbReference type="SAM" id="Phobius"/>
    </source>
</evidence>
<proteinExistence type="predicted"/>
<feature type="domain" description="YdbS-like PH" evidence="2">
    <location>
        <begin position="77"/>
        <end position="149"/>
    </location>
</feature>
<feature type="transmembrane region" description="Helical" evidence="1">
    <location>
        <begin position="52"/>
        <end position="75"/>
    </location>
</feature>
<name>A0A857AA00_9ACTO</name>
<keyword evidence="1" id="KW-0472">Membrane</keyword>